<comment type="function">
    <text evidence="10">Necessary for normal cell division and for the maintenance of normal septation.</text>
</comment>
<feature type="domain" description="EngB-type G" evidence="11">
    <location>
        <begin position="23"/>
        <end position="195"/>
    </location>
</feature>
<evidence type="ECO:0000256" key="4">
    <source>
        <dbReference type="ARBA" id="ARBA00022723"/>
    </source>
</evidence>
<accession>C8W5T2</accession>
<dbReference type="GO" id="GO:0005829">
    <property type="term" value="C:cytosol"/>
    <property type="evidence" value="ECO:0007669"/>
    <property type="project" value="TreeGrafter"/>
</dbReference>
<evidence type="ECO:0000256" key="6">
    <source>
        <dbReference type="ARBA" id="ARBA00022842"/>
    </source>
</evidence>
<keyword evidence="4" id="KW-0479">Metal-binding</keyword>
<evidence type="ECO:0000256" key="9">
    <source>
        <dbReference type="ARBA" id="ARBA00023306"/>
    </source>
</evidence>
<dbReference type="FunFam" id="3.40.50.300:FF:000098">
    <property type="entry name" value="Probable GTP-binding protein EngB"/>
    <property type="match status" value="1"/>
</dbReference>
<dbReference type="HOGENOM" id="CLU_033732_3_0_9"/>
<evidence type="ECO:0000313" key="12">
    <source>
        <dbReference type="EMBL" id="ACV64082.1"/>
    </source>
</evidence>
<evidence type="ECO:0000256" key="1">
    <source>
        <dbReference type="ARBA" id="ARBA00001946"/>
    </source>
</evidence>
<keyword evidence="13" id="KW-1185">Reference proteome</keyword>
<dbReference type="Proteomes" id="UP000002217">
    <property type="component" value="Chromosome"/>
</dbReference>
<evidence type="ECO:0000313" key="13">
    <source>
        <dbReference type="Proteomes" id="UP000002217"/>
    </source>
</evidence>
<dbReference type="NCBIfam" id="TIGR03598">
    <property type="entry name" value="GTPase_YsxC"/>
    <property type="match status" value="1"/>
</dbReference>
<organism evidence="12 13">
    <name type="scientific">Desulfofarcimen acetoxidans (strain ATCC 49208 / DSM 771 / KCTC 5769 / VKM B-1644 / 5575)</name>
    <name type="common">Desulfotomaculum acetoxidans</name>
    <dbReference type="NCBI Taxonomy" id="485916"/>
    <lineage>
        <taxon>Bacteria</taxon>
        <taxon>Bacillati</taxon>
        <taxon>Bacillota</taxon>
        <taxon>Clostridia</taxon>
        <taxon>Eubacteriales</taxon>
        <taxon>Peptococcaceae</taxon>
        <taxon>Desulfofarcimen</taxon>
    </lineage>
</organism>
<evidence type="ECO:0000259" key="11">
    <source>
        <dbReference type="PROSITE" id="PS51706"/>
    </source>
</evidence>
<dbReference type="InterPro" id="IPR019987">
    <property type="entry name" value="GTP-bd_ribosome_bio_YsxC"/>
</dbReference>
<dbReference type="OrthoDB" id="9804921at2"/>
<dbReference type="SUPFAM" id="SSF52540">
    <property type="entry name" value="P-loop containing nucleoside triphosphate hydrolases"/>
    <property type="match status" value="1"/>
</dbReference>
<keyword evidence="8 10" id="KW-0717">Septation</keyword>
<dbReference type="GO" id="GO:0046872">
    <property type="term" value="F:metal ion binding"/>
    <property type="evidence" value="ECO:0007669"/>
    <property type="project" value="UniProtKB-KW"/>
</dbReference>
<keyword evidence="9 10" id="KW-0131">Cell cycle</keyword>
<dbReference type="KEGG" id="dae:Dtox_3352"/>
<dbReference type="Gene3D" id="3.40.50.300">
    <property type="entry name" value="P-loop containing nucleotide triphosphate hydrolases"/>
    <property type="match status" value="1"/>
</dbReference>
<comment type="similarity">
    <text evidence="2 10">Belongs to the TRAFAC class TrmE-Era-EngA-EngB-Septin-like GTPase superfamily. EngB GTPase family.</text>
</comment>
<sequence>MKVTSAEFVISSPGIKLCPEGQEYPEIGFAGRSNVGKSSLINKLVNRKNLARTSKTPGRTQLLNYFLINRAFYIVDFPGYGYAKVPQSVRAGWGKMIEGYLKNRKELSGVVLLLDIRHKPTAQDVQMFDWLQHYEIPTLLVATKADKLSRSQQIKQEKVIRTALGREQEKILLFSSLTGQGKDELLSLLEEIVQPGTEQAE</sequence>
<dbReference type="InterPro" id="IPR030393">
    <property type="entry name" value="G_ENGB_dom"/>
</dbReference>
<dbReference type="STRING" id="485916.Dtox_3352"/>
<keyword evidence="5 10" id="KW-0547">Nucleotide-binding</keyword>
<evidence type="ECO:0000256" key="7">
    <source>
        <dbReference type="ARBA" id="ARBA00023134"/>
    </source>
</evidence>
<dbReference type="Pfam" id="PF01926">
    <property type="entry name" value="MMR_HSR1"/>
    <property type="match status" value="1"/>
</dbReference>
<dbReference type="CDD" id="cd01876">
    <property type="entry name" value="YihA_EngB"/>
    <property type="match status" value="1"/>
</dbReference>
<dbReference type="HAMAP" id="MF_00321">
    <property type="entry name" value="GTPase_EngB"/>
    <property type="match status" value="1"/>
</dbReference>
<evidence type="ECO:0000256" key="2">
    <source>
        <dbReference type="ARBA" id="ARBA00009638"/>
    </source>
</evidence>
<dbReference type="GO" id="GO:0005525">
    <property type="term" value="F:GTP binding"/>
    <property type="evidence" value="ECO:0007669"/>
    <property type="project" value="UniProtKB-UniRule"/>
</dbReference>
<dbReference type="InterPro" id="IPR027417">
    <property type="entry name" value="P-loop_NTPase"/>
</dbReference>
<dbReference type="eggNOG" id="COG0218">
    <property type="taxonomic scope" value="Bacteria"/>
</dbReference>
<dbReference type="AlphaFoldDB" id="C8W5T2"/>
<dbReference type="RefSeq" id="WP_015758772.1">
    <property type="nucleotide sequence ID" value="NC_013216.1"/>
</dbReference>
<dbReference type="NCBIfam" id="TIGR00231">
    <property type="entry name" value="small_GTP"/>
    <property type="match status" value="1"/>
</dbReference>
<reference evidence="12 13" key="1">
    <citation type="journal article" date="2009" name="Stand. Genomic Sci.">
        <title>Complete genome sequence of Desulfotomaculum acetoxidans type strain (5575).</title>
        <authorList>
            <person name="Spring S."/>
            <person name="Lapidus A."/>
            <person name="Schroder M."/>
            <person name="Gleim D."/>
            <person name="Sims D."/>
            <person name="Meincke L."/>
            <person name="Glavina Del Rio T."/>
            <person name="Tice H."/>
            <person name="Copeland A."/>
            <person name="Cheng J.F."/>
            <person name="Lucas S."/>
            <person name="Chen F."/>
            <person name="Nolan M."/>
            <person name="Bruce D."/>
            <person name="Goodwin L."/>
            <person name="Pitluck S."/>
            <person name="Ivanova N."/>
            <person name="Mavromatis K."/>
            <person name="Mikhailova N."/>
            <person name="Pati A."/>
            <person name="Chen A."/>
            <person name="Palaniappan K."/>
            <person name="Land M."/>
            <person name="Hauser L."/>
            <person name="Chang Y.J."/>
            <person name="Jeffries C.D."/>
            <person name="Chain P."/>
            <person name="Saunders E."/>
            <person name="Brettin T."/>
            <person name="Detter J.C."/>
            <person name="Goker M."/>
            <person name="Bristow J."/>
            <person name="Eisen J.A."/>
            <person name="Markowitz V."/>
            <person name="Hugenholtz P."/>
            <person name="Kyrpides N.C."/>
            <person name="Klenk H.P."/>
            <person name="Han C."/>
        </authorList>
    </citation>
    <scope>NUCLEOTIDE SEQUENCE [LARGE SCALE GENOMIC DNA]</scope>
    <source>
        <strain evidence="13">ATCC 49208 / DSM 771 / VKM B-1644</strain>
    </source>
</reference>
<gene>
    <name evidence="10" type="primary">engB</name>
    <name evidence="12" type="ordered locus">Dtox_3352</name>
</gene>
<evidence type="ECO:0000256" key="10">
    <source>
        <dbReference type="HAMAP-Rule" id="MF_00321"/>
    </source>
</evidence>
<comment type="cofactor">
    <cofactor evidence="1">
        <name>Mg(2+)</name>
        <dbReference type="ChEBI" id="CHEBI:18420"/>
    </cofactor>
</comment>
<dbReference type="EMBL" id="CP001720">
    <property type="protein sequence ID" value="ACV64082.1"/>
    <property type="molecule type" value="Genomic_DNA"/>
</dbReference>
<name>C8W5T2_DESAS</name>
<dbReference type="PANTHER" id="PTHR11649">
    <property type="entry name" value="MSS1/TRME-RELATED GTP-BINDING PROTEIN"/>
    <property type="match status" value="1"/>
</dbReference>
<keyword evidence="3 10" id="KW-0132">Cell division</keyword>
<keyword evidence="6" id="KW-0460">Magnesium</keyword>
<evidence type="ECO:0000256" key="3">
    <source>
        <dbReference type="ARBA" id="ARBA00022618"/>
    </source>
</evidence>
<dbReference type="InterPro" id="IPR005225">
    <property type="entry name" value="Small_GTP-bd"/>
</dbReference>
<proteinExistence type="inferred from homology"/>
<keyword evidence="7 10" id="KW-0342">GTP-binding</keyword>
<dbReference type="InterPro" id="IPR006073">
    <property type="entry name" value="GTP-bd"/>
</dbReference>
<dbReference type="PANTHER" id="PTHR11649:SF13">
    <property type="entry name" value="ENGB-TYPE G DOMAIN-CONTAINING PROTEIN"/>
    <property type="match status" value="1"/>
</dbReference>
<dbReference type="GO" id="GO:0000917">
    <property type="term" value="P:division septum assembly"/>
    <property type="evidence" value="ECO:0007669"/>
    <property type="project" value="UniProtKB-KW"/>
</dbReference>
<evidence type="ECO:0000256" key="8">
    <source>
        <dbReference type="ARBA" id="ARBA00023210"/>
    </source>
</evidence>
<evidence type="ECO:0000256" key="5">
    <source>
        <dbReference type="ARBA" id="ARBA00022741"/>
    </source>
</evidence>
<dbReference type="PROSITE" id="PS51706">
    <property type="entry name" value="G_ENGB"/>
    <property type="match status" value="1"/>
</dbReference>
<protein>
    <recommendedName>
        <fullName evidence="10">Probable GTP-binding protein EngB</fullName>
    </recommendedName>
</protein>